<accession>A0ABP0XU91</accession>
<keyword evidence="1" id="KW-1133">Transmembrane helix</keyword>
<dbReference type="Proteomes" id="UP001642487">
    <property type="component" value="Chromosome 10"/>
</dbReference>
<evidence type="ECO:0000313" key="2">
    <source>
        <dbReference type="EMBL" id="CAK9311731.1"/>
    </source>
</evidence>
<feature type="transmembrane region" description="Helical" evidence="1">
    <location>
        <begin position="46"/>
        <end position="65"/>
    </location>
</feature>
<evidence type="ECO:0000256" key="1">
    <source>
        <dbReference type="SAM" id="Phobius"/>
    </source>
</evidence>
<gene>
    <name evidence="2" type="ORF">CITCOLO1_LOCUS3396</name>
</gene>
<keyword evidence="3" id="KW-1185">Reference proteome</keyword>
<protein>
    <submittedName>
        <fullName evidence="2">Uncharacterized protein</fullName>
    </submittedName>
</protein>
<keyword evidence="1" id="KW-0472">Membrane</keyword>
<organism evidence="2 3">
    <name type="scientific">Citrullus colocynthis</name>
    <name type="common">colocynth</name>
    <dbReference type="NCBI Taxonomy" id="252529"/>
    <lineage>
        <taxon>Eukaryota</taxon>
        <taxon>Viridiplantae</taxon>
        <taxon>Streptophyta</taxon>
        <taxon>Embryophyta</taxon>
        <taxon>Tracheophyta</taxon>
        <taxon>Spermatophyta</taxon>
        <taxon>Magnoliopsida</taxon>
        <taxon>eudicotyledons</taxon>
        <taxon>Gunneridae</taxon>
        <taxon>Pentapetalae</taxon>
        <taxon>rosids</taxon>
        <taxon>fabids</taxon>
        <taxon>Cucurbitales</taxon>
        <taxon>Cucurbitaceae</taxon>
        <taxon>Benincaseae</taxon>
        <taxon>Citrullus</taxon>
    </lineage>
</organism>
<dbReference type="EMBL" id="OZ021744">
    <property type="protein sequence ID" value="CAK9311731.1"/>
    <property type="molecule type" value="Genomic_DNA"/>
</dbReference>
<evidence type="ECO:0000313" key="3">
    <source>
        <dbReference type="Proteomes" id="UP001642487"/>
    </source>
</evidence>
<proteinExistence type="predicted"/>
<reference evidence="2 3" key="1">
    <citation type="submission" date="2024-03" db="EMBL/GenBank/DDBJ databases">
        <authorList>
            <person name="Gkanogiannis A."/>
            <person name="Becerra Lopez-Lavalle L."/>
        </authorList>
    </citation>
    <scope>NUCLEOTIDE SEQUENCE [LARGE SCALE GENOMIC DNA]</scope>
</reference>
<sequence>MTSIQKGAKHVKLKYFAVKELWSQFSAYLVALQDLPSLLLPSATCSIFNLCPFLSIATFFITLTIRPSNSNSNS</sequence>
<keyword evidence="1" id="KW-0812">Transmembrane</keyword>
<name>A0ABP0XU91_9ROSI</name>